<keyword evidence="2" id="KW-1185">Reference proteome</keyword>
<evidence type="ECO:0000313" key="2">
    <source>
        <dbReference type="Proteomes" id="UP001469553"/>
    </source>
</evidence>
<proteinExistence type="predicted"/>
<accession>A0ABV0ZAX4</accession>
<gene>
    <name evidence="1" type="ORF">AMECASPLE_011518</name>
</gene>
<dbReference type="EMBL" id="JAHRIP010057125">
    <property type="protein sequence ID" value="MEQ2302912.1"/>
    <property type="molecule type" value="Genomic_DNA"/>
</dbReference>
<dbReference type="Proteomes" id="UP001469553">
    <property type="component" value="Unassembled WGS sequence"/>
</dbReference>
<sequence length="134" mass="13981">MVLSSICCGVASPEVSGLWVLGWICSGVDSCQQGLGDRLYSSLGLLHSGSCVVSLGLSFALLWGCSGSSGGGSPRVPVLWGAFGCLGPRSPTCLSQVQGAGLWLLTLAIAYFYGETLYTQARSQLHPQVFGFRC</sequence>
<comment type="caution">
    <text evidence="1">The sequence shown here is derived from an EMBL/GenBank/DDBJ whole genome shotgun (WGS) entry which is preliminary data.</text>
</comment>
<name>A0ABV0ZAX4_9TELE</name>
<organism evidence="1 2">
    <name type="scientific">Ameca splendens</name>
    <dbReference type="NCBI Taxonomy" id="208324"/>
    <lineage>
        <taxon>Eukaryota</taxon>
        <taxon>Metazoa</taxon>
        <taxon>Chordata</taxon>
        <taxon>Craniata</taxon>
        <taxon>Vertebrata</taxon>
        <taxon>Euteleostomi</taxon>
        <taxon>Actinopterygii</taxon>
        <taxon>Neopterygii</taxon>
        <taxon>Teleostei</taxon>
        <taxon>Neoteleostei</taxon>
        <taxon>Acanthomorphata</taxon>
        <taxon>Ovalentaria</taxon>
        <taxon>Atherinomorphae</taxon>
        <taxon>Cyprinodontiformes</taxon>
        <taxon>Goodeidae</taxon>
        <taxon>Ameca</taxon>
    </lineage>
</organism>
<evidence type="ECO:0000313" key="1">
    <source>
        <dbReference type="EMBL" id="MEQ2302912.1"/>
    </source>
</evidence>
<reference evidence="1 2" key="1">
    <citation type="submission" date="2021-06" db="EMBL/GenBank/DDBJ databases">
        <authorList>
            <person name="Palmer J.M."/>
        </authorList>
    </citation>
    <scope>NUCLEOTIDE SEQUENCE [LARGE SCALE GENOMIC DNA]</scope>
    <source>
        <strain evidence="1 2">AS_MEX2019</strain>
        <tissue evidence="1">Muscle</tissue>
    </source>
</reference>
<protein>
    <submittedName>
        <fullName evidence="1">Uncharacterized protein</fullName>
    </submittedName>
</protein>